<evidence type="ECO:0000313" key="2">
    <source>
        <dbReference type="EMBL" id="KAK0169258.1"/>
    </source>
</evidence>
<organism evidence="2 3">
    <name type="scientific">Microctonus aethiopoides</name>
    <dbReference type="NCBI Taxonomy" id="144406"/>
    <lineage>
        <taxon>Eukaryota</taxon>
        <taxon>Metazoa</taxon>
        <taxon>Ecdysozoa</taxon>
        <taxon>Arthropoda</taxon>
        <taxon>Hexapoda</taxon>
        <taxon>Insecta</taxon>
        <taxon>Pterygota</taxon>
        <taxon>Neoptera</taxon>
        <taxon>Endopterygota</taxon>
        <taxon>Hymenoptera</taxon>
        <taxon>Apocrita</taxon>
        <taxon>Ichneumonoidea</taxon>
        <taxon>Braconidae</taxon>
        <taxon>Euphorinae</taxon>
        <taxon>Microctonus</taxon>
    </lineage>
</organism>
<sequence length="512" mass="58100">NNEKNACFQHRCLLLNSMKIGSDNNLPEFPNDQLFADLSTVDEKLNTKSANRAKNPKVTKPIKKDLENLKRKCNINMKGKIPKEYGNKDFAERLLQLCKYFVLWTAIIPKLFYESKNVDVASVATASSAVSKEYFKDVKNHIFCNSKNNSLVVFLKIHLNALSGTMKLLAAIDNKHSEETAGNIDTNLSEEYNESITDISKTQEDEAEIDESEHQSKSSTPMKSQQSERNIQSASNSIIDDMSSIMKIEKVDNFNNNSNCELEISVADLCTSHYEKDDNQLSLRKTEQSNGNVIEIIQEPPTMFDNFTSTPNSDSIGRNNLMKLSSPIITENRDQNNINNTPVCKNNYSYLNLQDEWGGLLKNKKPRYIDRHTYHNYIDNNNLEVFEIIELISLNGINNKVYEKRANLILQCKEIKDGAIDCNSNLSNTVHQMFAKVPSLTINSNCSTCKTLSTTILPVIAPHLEPLLNYGIQGLQQSILKYVELYVRRCKQCNARDIINFLPGNHSFIDVE</sequence>
<dbReference type="EMBL" id="JAQQBS010000845">
    <property type="protein sequence ID" value="KAK0169258.1"/>
    <property type="molecule type" value="Genomic_DNA"/>
</dbReference>
<proteinExistence type="predicted"/>
<feature type="compositionally biased region" description="Polar residues" evidence="1">
    <location>
        <begin position="217"/>
        <end position="232"/>
    </location>
</feature>
<evidence type="ECO:0000313" key="3">
    <source>
        <dbReference type="Proteomes" id="UP001168990"/>
    </source>
</evidence>
<feature type="non-terminal residue" evidence="2">
    <location>
        <position position="1"/>
    </location>
</feature>
<reference evidence="2" key="2">
    <citation type="submission" date="2023-03" db="EMBL/GenBank/DDBJ databases">
        <authorList>
            <person name="Inwood S.N."/>
            <person name="Skelly J.G."/>
            <person name="Guhlin J."/>
            <person name="Harrop T.W.R."/>
            <person name="Goldson S.G."/>
            <person name="Dearden P.K."/>
        </authorList>
    </citation>
    <scope>NUCLEOTIDE SEQUENCE</scope>
    <source>
        <strain evidence="2">Irish</strain>
        <tissue evidence="2">Whole body</tissue>
    </source>
</reference>
<name>A0AA39FGW1_9HYME</name>
<comment type="caution">
    <text evidence="2">The sequence shown here is derived from an EMBL/GenBank/DDBJ whole genome shotgun (WGS) entry which is preliminary data.</text>
</comment>
<feature type="non-terminal residue" evidence="2">
    <location>
        <position position="512"/>
    </location>
</feature>
<accession>A0AA39FGW1</accession>
<dbReference type="Proteomes" id="UP001168990">
    <property type="component" value="Unassembled WGS sequence"/>
</dbReference>
<evidence type="ECO:0000256" key="1">
    <source>
        <dbReference type="SAM" id="MobiDB-lite"/>
    </source>
</evidence>
<protein>
    <submittedName>
        <fullName evidence="2">Uncharacterized protein</fullName>
    </submittedName>
</protein>
<dbReference type="AlphaFoldDB" id="A0AA39FGW1"/>
<reference evidence="2" key="1">
    <citation type="journal article" date="2023" name="bioRxiv">
        <title>Scaffold-level genome assemblies of two parasitoid biocontrol wasps reveal the parthenogenesis mechanism and an associated novel virus.</title>
        <authorList>
            <person name="Inwood S."/>
            <person name="Skelly J."/>
            <person name="Guhlin J."/>
            <person name="Harrop T."/>
            <person name="Goldson S."/>
            <person name="Dearden P."/>
        </authorList>
    </citation>
    <scope>NUCLEOTIDE SEQUENCE</scope>
    <source>
        <strain evidence="2">Irish</strain>
        <tissue evidence="2">Whole body</tissue>
    </source>
</reference>
<gene>
    <name evidence="2" type="ORF">PV328_012277</name>
</gene>
<feature type="region of interest" description="Disordered" evidence="1">
    <location>
        <begin position="196"/>
        <end position="232"/>
    </location>
</feature>
<keyword evidence="3" id="KW-1185">Reference proteome</keyword>